<dbReference type="EMBL" id="JENY01000002">
    <property type="protein sequence ID" value="EXL10189.1"/>
    <property type="molecule type" value="Genomic_DNA"/>
</dbReference>
<comment type="caution">
    <text evidence="3">The sequence shown here is derived from an EMBL/GenBank/DDBJ whole genome shotgun (WGS) entry which is preliminary data.</text>
</comment>
<keyword evidence="1" id="KW-0472">Membrane</keyword>
<proteinExistence type="predicted"/>
<accession>A0A011TET7</accession>
<evidence type="ECO:0000313" key="6">
    <source>
        <dbReference type="Proteomes" id="UP000294958"/>
    </source>
</evidence>
<organism evidence="3 5">
    <name type="scientific">Aquamicrobium defluvii</name>
    <dbReference type="NCBI Taxonomy" id="69279"/>
    <lineage>
        <taxon>Bacteria</taxon>
        <taxon>Pseudomonadati</taxon>
        <taxon>Pseudomonadota</taxon>
        <taxon>Alphaproteobacteria</taxon>
        <taxon>Hyphomicrobiales</taxon>
        <taxon>Phyllobacteriaceae</taxon>
        <taxon>Aquamicrobium</taxon>
    </lineage>
</organism>
<evidence type="ECO:0000313" key="4">
    <source>
        <dbReference type="EMBL" id="TDR36524.1"/>
    </source>
</evidence>
<dbReference type="AlphaFoldDB" id="A0A011TET7"/>
<dbReference type="RefSeq" id="WP_051520369.1">
    <property type="nucleotide sequence ID" value="NZ_KK073878.1"/>
</dbReference>
<feature type="domain" description="Surface antigen" evidence="2">
    <location>
        <begin position="45"/>
        <end position="153"/>
    </location>
</feature>
<keyword evidence="1" id="KW-1133">Transmembrane helix</keyword>
<evidence type="ECO:0000313" key="5">
    <source>
        <dbReference type="Proteomes" id="UP000019849"/>
    </source>
</evidence>
<keyword evidence="1" id="KW-0812">Transmembrane</keyword>
<gene>
    <name evidence="3" type="ORF">BG36_08540</name>
    <name evidence="4" type="ORF">DES43_105191</name>
</gene>
<evidence type="ECO:0000259" key="2">
    <source>
        <dbReference type="Pfam" id="PF16998"/>
    </source>
</evidence>
<dbReference type="InterPro" id="IPR032635">
    <property type="entry name" value="Anti_2"/>
</dbReference>
<dbReference type="Pfam" id="PF16998">
    <property type="entry name" value="17kDa_Anti_2"/>
    <property type="match status" value="1"/>
</dbReference>
<sequence>MWRSAQASDNRVSPKRVPASVRAVASVVLLSLGGCGMGGFSLDKVEIDRSIVTSNVPSTNSGTATDAGFAADQITVRNAASSADLEELGGQPVPWANADTGSRGSISAIAETRIGSELCRVFSVTRESFDGVILYRGRICMMGAGVWRIEEFKAV</sequence>
<dbReference type="Proteomes" id="UP000019849">
    <property type="component" value="Unassembled WGS sequence"/>
</dbReference>
<keyword evidence="6" id="KW-1185">Reference proteome</keyword>
<dbReference type="Proteomes" id="UP000294958">
    <property type="component" value="Unassembled WGS sequence"/>
</dbReference>
<dbReference type="EMBL" id="SNZF01000005">
    <property type="protein sequence ID" value="TDR36524.1"/>
    <property type="molecule type" value="Genomic_DNA"/>
</dbReference>
<feature type="transmembrane region" description="Helical" evidence="1">
    <location>
        <begin position="21"/>
        <end position="42"/>
    </location>
</feature>
<reference evidence="3 5" key="1">
    <citation type="submission" date="2014-02" db="EMBL/GenBank/DDBJ databases">
        <title>Aquamicrobium defluvii Genome sequencing.</title>
        <authorList>
            <person name="Wang X."/>
        </authorList>
    </citation>
    <scope>NUCLEOTIDE SEQUENCE [LARGE SCALE GENOMIC DNA]</scope>
    <source>
        <strain evidence="3 5">W13Z1</strain>
    </source>
</reference>
<dbReference type="eggNOG" id="COG4520">
    <property type="taxonomic scope" value="Bacteria"/>
</dbReference>
<name>A0A011TET7_9HYPH</name>
<protein>
    <submittedName>
        <fullName evidence="4">Outer membrane surface antigen</fullName>
    </submittedName>
</protein>
<evidence type="ECO:0000313" key="3">
    <source>
        <dbReference type="EMBL" id="EXL10189.1"/>
    </source>
</evidence>
<dbReference type="PROSITE" id="PS51257">
    <property type="entry name" value="PROKAR_LIPOPROTEIN"/>
    <property type="match status" value="1"/>
</dbReference>
<evidence type="ECO:0000256" key="1">
    <source>
        <dbReference type="SAM" id="Phobius"/>
    </source>
</evidence>
<reference evidence="4 6" key="2">
    <citation type="submission" date="2019-03" db="EMBL/GenBank/DDBJ databases">
        <title>Genomic Encyclopedia of Type Strains, Phase IV (KMG-IV): sequencing the most valuable type-strain genomes for metagenomic binning, comparative biology and taxonomic classification.</title>
        <authorList>
            <person name="Goeker M."/>
        </authorList>
    </citation>
    <scope>NUCLEOTIDE SEQUENCE [LARGE SCALE GENOMIC DNA]</scope>
    <source>
        <strain evidence="4 6">DSM 11603</strain>
    </source>
</reference>
<dbReference type="STRING" id="69279.BG36_08540"/>
<dbReference type="HOGENOM" id="CLU_142091_0_0_5"/>
<dbReference type="PATRIC" id="fig|69279.3.peg.615"/>